<dbReference type="Proteomes" id="UP001172083">
    <property type="component" value="Unassembled WGS sequence"/>
</dbReference>
<comment type="caution">
    <text evidence="2">The sequence shown here is derived from an EMBL/GenBank/DDBJ whole genome shotgun (WGS) entry which is preliminary data.</text>
</comment>
<dbReference type="EMBL" id="JAUJEB010000007">
    <property type="protein sequence ID" value="MDN5216085.1"/>
    <property type="molecule type" value="Genomic_DNA"/>
</dbReference>
<sequence>MVTFQNRKLLIATKHQKERVIAPILEKELGVSCFIDETFDTDTLGTFTGEIERELDPISTVREKCLRAMELNNCDLGIASEGSFGLHPTIFFVQADDEFLIFIDKVNNIEVLARELSTSTNFNGKQIQSQNELIEFAKEIGFPTHGLILRKSKDENSNIHKGIVDIEILKKTFEELYSKFNSVYVETDMRAMYNPTRMTVIKKATEKLVQKIKSTCPQCQMPGFGITDAKKGLECSLCGSPTNSTLSYIYVCQHCKFTKEEMYPNKKTTEDPTYCDYCNP</sequence>
<gene>
    <name evidence="2" type="ORF">QQ020_28660</name>
</gene>
<keyword evidence="3" id="KW-1185">Reference proteome</keyword>
<dbReference type="Pfam" id="PF20376">
    <property type="entry name" value="DUF6671"/>
    <property type="match status" value="1"/>
</dbReference>
<name>A0ABT8LE87_9BACT</name>
<evidence type="ECO:0000259" key="1">
    <source>
        <dbReference type="Pfam" id="PF20376"/>
    </source>
</evidence>
<accession>A0ABT8LE87</accession>
<feature type="domain" description="DUF6671" evidence="1">
    <location>
        <begin position="64"/>
        <end position="280"/>
    </location>
</feature>
<dbReference type="InterPro" id="IPR046612">
    <property type="entry name" value="DUF6671"/>
</dbReference>
<organism evidence="2 3">
    <name type="scientific">Agaribacillus aureus</name>
    <dbReference type="NCBI Taxonomy" id="3051825"/>
    <lineage>
        <taxon>Bacteria</taxon>
        <taxon>Pseudomonadati</taxon>
        <taxon>Bacteroidota</taxon>
        <taxon>Cytophagia</taxon>
        <taxon>Cytophagales</taxon>
        <taxon>Splendidivirgaceae</taxon>
        <taxon>Agaribacillus</taxon>
    </lineage>
</organism>
<evidence type="ECO:0000313" key="2">
    <source>
        <dbReference type="EMBL" id="MDN5216085.1"/>
    </source>
</evidence>
<protein>
    <recommendedName>
        <fullName evidence="1">DUF6671 domain-containing protein</fullName>
    </recommendedName>
</protein>
<reference evidence="2" key="1">
    <citation type="submission" date="2023-06" db="EMBL/GenBank/DDBJ databases">
        <title>Genomic of Agaribacillus aureum.</title>
        <authorList>
            <person name="Wang G."/>
        </authorList>
    </citation>
    <scope>NUCLEOTIDE SEQUENCE</scope>
    <source>
        <strain evidence="2">BMA12</strain>
    </source>
</reference>
<dbReference type="RefSeq" id="WP_346761419.1">
    <property type="nucleotide sequence ID" value="NZ_JAUJEB010000007.1"/>
</dbReference>
<proteinExistence type="predicted"/>
<evidence type="ECO:0000313" key="3">
    <source>
        <dbReference type="Proteomes" id="UP001172083"/>
    </source>
</evidence>